<reference evidence="1" key="1">
    <citation type="submission" date="2015-05" db="UniProtKB">
        <authorList>
            <consortium name="EnsemblMetazoa"/>
        </authorList>
    </citation>
    <scope>IDENTIFICATION</scope>
</reference>
<dbReference type="EMBL" id="ACPB03023791">
    <property type="status" value="NOT_ANNOTATED_CDS"/>
    <property type="molecule type" value="Genomic_DNA"/>
</dbReference>
<evidence type="ECO:0000313" key="1">
    <source>
        <dbReference type="EnsemblMetazoa" id="RPRC004233-PA"/>
    </source>
</evidence>
<dbReference type="EnsemblMetazoa" id="RPRC004233-RA">
    <property type="protein sequence ID" value="RPRC004233-PA"/>
    <property type="gene ID" value="RPRC004233"/>
</dbReference>
<dbReference type="HOGENOM" id="CLU_1327824_0_0_1"/>
<accession>T1HJL1</accession>
<dbReference type="AlphaFoldDB" id="T1HJL1"/>
<proteinExistence type="predicted"/>
<organism evidence="1 2">
    <name type="scientific">Rhodnius prolixus</name>
    <name type="common">Triatomid bug</name>
    <dbReference type="NCBI Taxonomy" id="13249"/>
    <lineage>
        <taxon>Eukaryota</taxon>
        <taxon>Metazoa</taxon>
        <taxon>Ecdysozoa</taxon>
        <taxon>Arthropoda</taxon>
        <taxon>Hexapoda</taxon>
        <taxon>Insecta</taxon>
        <taxon>Pterygota</taxon>
        <taxon>Neoptera</taxon>
        <taxon>Paraneoptera</taxon>
        <taxon>Hemiptera</taxon>
        <taxon>Heteroptera</taxon>
        <taxon>Panheteroptera</taxon>
        <taxon>Cimicomorpha</taxon>
        <taxon>Reduviidae</taxon>
        <taxon>Triatominae</taxon>
        <taxon>Rhodnius</taxon>
    </lineage>
</organism>
<protein>
    <submittedName>
        <fullName evidence="1">Uncharacterized protein</fullName>
    </submittedName>
</protein>
<evidence type="ECO:0000313" key="2">
    <source>
        <dbReference type="Proteomes" id="UP000015103"/>
    </source>
</evidence>
<dbReference type="InParanoid" id="T1HJL1"/>
<name>T1HJL1_RHOPR</name>
<keyword evidence="2" id="KW-1185">Reference proteome</keyword>
<dbReference type="VEuPathDB" id="VectorBase:RPRC004233"/>
<dbReference type="Proteomes" id="UP000015103">
    <property type="component" value="Unassembled WGS sequence"/>
</dbReference>
<sequence>MSTLTVQIFQEIISIGKDNSNSKMKYCLILGILYQCLNYTAGTPPQYGSKVIRILSNGFNSNPFVEVPDKYAKEEKGIGFCEPPKVNKPSDCETSVSDVNYFDDINYMLPPPVPPSVVVNKQITDKSDYVNLHKPYSNIPLNVTKILSINIETIDNMSKFALIEQMTLLFLPFILAFLGILLLLHIKVSSRRNKLRPPFAYFYSKSA</sequence>